<keyword evidence="2" id="KW-0732">Signal</keyword>
<comment type="caution">
    <text evidence="4">The sequence shown here is derived from an EMBL/GenBank/DDBJ whole genome shotgun (WGS) entry which is preliminary data.</text>
</comment>
<feature type="transmembrane region" description="Helical" evidence="1">
    <location>
        <begin position="86"/>
        <end position="105"/>
    </location>
</feature>
<dbReference type="InterPro" id="IPR002656">
    <property type="entry name" value="Acyl_transf_3_dom"/>
</dbReference>
<sequence length="400" mass="46155">MRFISILWIIAGHGFLTAESIPVINQEVGLNWIHSFYSQYIQSAVFAVDTFFFLSGFLLAFGYLSKMKNRSVFQQITGIPLIYLNRYLRLTPAVGAMFLTSISFYKLLGDGPIWFIAYDMVKAPCTKYWWRFFLYIQNYFPNDLCFTQTWYLSADMQMFVFAPLVLIPCSRYFEKKTRLVVTCLVTLIGVFVGISIAIPYVIEGYQNNYDTHSRVSDYLVGIIGGVLFSKNKGKHFKINKVVNVSLWIGTFGIMIFLAYGNYYVTQFNPTKLDRTLYDAFYRPIWCTCMLWIVFSCYHGYGGFVNWFLSNPLFQVGARLSYCMYVLHGLIVLYSVGITRTPIYFQDYGMINIVWGYINNCIIISIIWTLTFEGPMIMVNKKLFSGIGSGNNKGEPKQDIP</sequence>
<feature type="transmembrane region" description="Helical" evidence="1">
    <location>
        <begin position="44"/>
        <end position="65"/>
    </location>
</feature>
<reference evidence="4 5" key="1">
    <citation type="submission" date="2023-03" db="EMBL/GenBank/DDBJ databases">
        <title>Genome insight into feeding habits of ladybird beetles.</title>
        <authorList>
            <person name="Li H.-S."/>
            <person name="Huang Y.-H."/>
            <person name="Pang H."/>
        </authorList>
    </citation>
    <scope>NUCLEOTIDE SEQUENCE [LARGE SCALE GENOMIC DNA]</scope>
    <source>
        <strain evidence="4">SYSU_2023b</strain>
        <tissue evidence="4">Whole body</tissue>
    </source>
</reference>
<organism evidence="4 5">
    <name type="scientific">Henosepilachna vigintioctopunctata</name>
    <dbReference type="NCBI Taxonomy" id="420089"/>
    <lineage>
        <taxon>Eukaryota</taxon>
        <taxon>Metazoa</taxon>
        <taxon>Ecdysozoa</taxon>
        <taxon>Arthropoda</taxon>
        <taxon>Hexapoda</taxon>
        <taxon>Insecta</taxon>
        <taxon>Pterygota</taxon>
        <taxon>Neoptera</taxon>
        <taxon>Endopterygota</taxon>
        <taxon>Coleoptera</taxon>
        <taxon>Polyphaga</taxon>
        <taxon>Cucujiformia</taxon>
        <taxon>Coccinelloidea</taxon>
        <taxon>Coccinellidae</taxon>
        <taxon>Epilachninae</taxon>
        <taxon>Epilachnini</taxon>
        <taxon>Henosepilachna</taxon>
    </lineage>
</organism>
<keyword evidence="5" id="KW-1185">Reference proteome</keyword>
<dbReference type="PANTHER" id="PTHR11161:SF72">
    <property type="entry name" value="FI21449P1"/>
    <property type="match status" value="1"/>
</dbReference>
<keyword evidence="1" id="KW-1133">Transmembrane helix</keyword>
<keyword evidence="1" id="KW-0472">Membrane</keyword>
<dbReference type="Proteomes" id="UP001431783">
    <property type="component" value="Unassembled WGS sequence"/>
</dbReference>
<feature type="domain" description="Acyltransferase 3" evidence="3">
    <location>
        <begin position="1"/>
        <end position="350"/>
    </location>
</feature>
<dbReference type="AlphaFoldDB" id="A0AAW1UVT0"/>
<feature type="transmembrane region" description="Helical" evidence="1">
    <location>
        <begin position="350"/>
        <end position="371"/>
    </location>
</feature>
<name>A0AAW1UVT0_9CUCU</name>
<dbReference type="PANTHER" id="PTHR11161">
    <property type="entry name" value="O-ACYLTRANSFERASE"/>
    <property type="match status" value="1"/>
</dbReference>
<evidence type="ECO:0000256" key="2">
    <source>
        <dbReference type="SAM" id="SignalP"/>
    </source>
</evidence>
<dbReference type="GO" id="GO:0016747">
    <property type="term" value="F:acyltransferase activity, transferring groups other than amino-acyl groups"/>
    <property type="evidence" value="ECO:0007669"/>
    <property type="project" value="InterPro"/>
</dbReference>
<protein>
    <recommendedName>
        <fullName evidence="3">Acyltransferase 3 domain-containing protein</fullName>
    </recommendedName>
</protein>
<feature type="transmembrane region" description="Helical" evidence="1">
    <location>
        <begin position="179"/>
        <end position="202"/>
    </location>
</feature>
<evidence type="ECO:0000313" key="5">
    <source>
        <dbReference type="Proteomes" id="UP001431783"/>
    </source>
</evidence>
<evidence type="ECO:0000256" key="1">
    <source>
        <dbReference type="SAM" id="Phobius"/>
    </source>
</evidence>
<proteinExistence type="predicted"/>
<dbReference type="EMBL" id="JARQZJ010000103">
    <property type="protein sequence ID" value="KAK9886943.1"/>
    <property type="molecule type" value="Genomic_DNA"/>
</dbReference>
<feature type="transmembrane region" description="Helical" evidence="1">
    <location>
        <begin position="241"/>
        <end position="260"/>
    </location>
</feature>
<gene>
    <name evidence="4" type="ORF">WA026_019200</name>
</gene>
<keyword evidence="1" id="KW-0812">Transmembrane</keyword>
<evidence type="ECO:0000259" key="3">
    <source>
        <dbReference type="Pfam" id="PF01757"/>
    </source>
</evidence>
<dbReference type="Pfam" id="PF01757">
    <property type="entry name" value="Acyl_transf_3"/>
    <property type="match status" value="1"/>
</dbReference>
<feature type="chain" id="PRO_5043968433" description="Acyltransferase 3 domain-containing protein" evidence="2">
    <location>
        <begin position="19"/>
        <end position="400"/>
    </location>
</feature>
<feature type="signal peptide" evidence="2">
    <location>
        <begin position="1"/>
        <end position="18"/>
    </location>
</feature>
<accession>A0AAW1UVT0</accession>
<dbReference type="InterPro" id="IPR052728">
    <property type="entry name" value="O2_lipid_transport_reg"/>
</dbReference>
<evidence type="ECO:0000313" key="4">
    <source>
        <dbReference type="EMBL" id="KAK9886943.1"/>
    </source>
</evidence>
<feature type="transmembrane region" description="Helical" evidence="1">
    <location>
        <begin position="149"/>
        <end position="167"/>
    </location>
</feature>
<feature type="transmembrane region" description="Helical" evidence="1">
    <location>
        <begin position="280"/>
        <end position="300"/>
    </location>
</feature>
<feature type="transmembrane region" description="Helical" evidence="1">
    <location>
        <begin position="321"/>
        <end position="344"/>
    </location>
</feature>